<organism evidence="3 4">
    <name type="scientific">Daphnia galeata</name>
    <dbReference type="NCBI Taxonomy" id="27404"/>
    <lineage>
        <taxon>Eukaryota</taxon>
        <taxon>Metazoa</taxon>
        <taxon>Ecdysozoa</taxon>
        <taxon>Arthropoda</taxon>
        <taxon>Crustacea</taxon>
        <taxon>Branchiopoda</taxon>
        <taxon>Diplostraca</taxon>
        <taxon>Cladocera</taxon>
        <taxon>Anomopoda</taxon>
        <taxon>Daphniidae</taxon>
        <taxon>Daphnia</taxon>
    </lineage>
</organism>
<sequence>MADMSAFVPKKMAEWERKVDHLIWQIEVTSDEKWEDLAKLQGLVVVDVFSAWCGPCTAMASQLKEIKLLLGDDFLHCAVAKADSISQLAKFRGRSEPTWLFLAGGEPVVLIRGANAPLIRKTLFEELKIEKEVMEGTRQRVTISWDSIDLPVVRPDSETKKNILLTAAPENWWELDGLTLQGSYPLIIDKLMEAFAERNLEITTRSAVQIDKKDCLILWFPTYVDYLSLSDWLDHKMKTLIAEVEPKKPIIRKYNEEDELIEENIEELNLEEITGIPDEDFPIIDISPTVPDYEPIQYRLISDPDEKDSLIKRIDKKGTESDNTPEVEEVEEIEDCV</sequence>
<evidence type="ECO:0000313" key="3">
    <source>
        <dbReference type="EMBL" id="CAH0105227.1"/>
    </source>
</evidence>
<proteinExistence type="predicted"/>
<protein>
    <recommendedName>
        <fullName evidence="2">Thioredoxin domain-containing protein</fullName>
    </recommendedName>
</protein>
<feature type="compositionally biased region" description="Acidic residues" evidence="1">
    <location>
        <begin position="323"/>
        <end position="337"/>
    </location>
</feature>
<dbReference type="InterPro" id="IPR051766">
    <property type="entry name" value="TXND_domain-containing"/>
</dbReference>
<dbReference type="Proteomes" id="UP000789390">
    <property type="component" value="Unassembled WGS sequence"/>
</dbReference>
<dbReference type="InterPro" id="IPR013766">
    <property type="entry name" value="Thioredoxin_domain"/>
</dbReference>
<comment type="caution">
    <text evidence="3">The sequence shown here is derived from an EMBL/GenBank/DDBJ whole genome shotgun (WGS) entry which is preliminary data.</text>
</comment>
<dbReference type="InterPro" id="IPR017937">
    <property type="entry name" value="Thioredoxin_CS"/>
</dbReference>
<dbReference type="SUPFAM" id="SSF52833">
    <property type="entry name" value="Thioredoxin-like"/>
    <property type="match status" value="1"/>
</dbReference>
<gene>
    <name evidence="3" type="ORF">DGAL_LOCUS8244</name>
</gene>
<dbReference type="PANTHER" id="PTHR46135:SF3">
    <property type="entry name" value="NME_NM23 FAMILY MEMBER 8"/>
    <property type="match status" value="1"/>
</dbReference>
<dbReference type="Pfam" id="PF00085">
    <property type="entry name" value="Thioredoxin"/>
    <property type="match status" value="1"/>
</dbReference>
<evidence type="ECO:0000313" key="4">
    <source>
        <dbReference type="Proteomes" id="UP000789390"/>
    </source>
</evidence>
<dbReference type="AlphaFoldDB" id="A0A8J2WN66"/>
<dbReference type="PANTHER" id="PTHR46135">
    <property type="entry name" value="NME/NM23 FAMILY MEMBER 8"/>
    <property type="match status" value="1"/>
</dbReference>
<evidence type="ECO:0000256" key="1">
    <source>
        <dbReference type="SAM" id="MobiDB-lite"/>
    </source>
</evidence>
<feature type="region of interest" description="Disordered" evidence="1">
    <location>
        <begin position="316"/>
        <end position="337"/>
    </location>
</feature>
<name>A0A8J2WN66_9CRUS</name>
<accession>A0A8J2WN66</accession>
<dbReference type="Gene3D" id="3.40.30.10">
    <property type="entry name" value="Glutaredoxin"/>
    <property type="match status" value="1"/>
</dbReference>
<dbReference type="InterPro" id="IPR036249">
    <property type="entry name" value="Thioredoxin-like_sf"/>
</dbReference>
<feature type="domain" description="Thioredoxin" evidence="2">
    <location>
        <begin position="28"/>
        <end position="116"/>
    </location>
</feature>
<keyword evidence="4" id="KW-1185">Reference proteome</keyword>
<dbReference type="OrthoDB" id="10263751at2759"/>
<dbReference type="PROSITE" id="PS00194">
    <property type="entry name" value="THIOREDOXIN_1"/>
    <property type="match status" value="1"/>
</dbReference>
<reference evidence="3" key="1">
    <citation type="submission" date="2021-11" db="EMBL/GenBank/DDBJ databases">
        <authorList>
            <person name="Schell T."/>
        </authorList>
    </citation>
    <scope>NUCLEOTIDE SEQUENCE</scope>
    <source>
        <strain evidence="3">M5</strain>
    </source>
</reference>
<dbReference type="EMBL" id="CAKKLH010000178">
    <property type="protein sequence ID" value="CAH0105227.1"/>
    <property type="molecule type" value="Genomic_DNA"/>
</dbReference>
<evidence type="ECO:0000259" key="2">
    <source>
        <dbReference type="Pfam" id="PF00085"/>
    </source>
</evidence>